<evidence type="ECO:0000313" key="3">
    <source>
        <dbReference type="EMBL" id="ARN20796.1"/>
    </source>
</evidence>
<dbReference type="InterPro" id="IPR036388">
    <property type="entry name" value="WH-like_DNA-bd_sf"/>
</dbReference>
<dbReference type="Pfam" id="PF13401">
    <property type="entry name" value="AAA_22"/>
    <property type="match status" value="1"/>
</dbReference>
<dbReference type="PROSITE" id="PS51755">
    <property type="entry name" value="OMPR_PHOB"/>
    <property type="match status" value="1"/>
</dbReference>
<reference evidence="3 4" key="1">
    <citation type="submission" date="2016-04" db="EMBL/GenBank/DDBJ databases">
        <title>Complete genome sequence of natural rubber-degrading, novel Gram-negative bacterium, Rhizobacter gummiphilus strain NS21.</title>
        <authorList>
            <person name="Tabata M."/>
            <person name="Kasai D."/>
            <person name="Fukuda M."/>
        </authorList>
    </citation>
    <scope>NUCLEOTIDE SEQUENCE [LARGE SCALE GENOMIC DNA]</scope>
    <source>
        <strain evidence="3 4">NS21</strain>
    </source>
</reference>
<dbReference type="InterPro" id="IPR049945">
    <property type="entry name" value="AAA_22"/>
</dbReference>
<organism evidence="3 4">
    <name type="scientific">Piscinibacter gummiphilus</name>
    <dbReference type="NCBI Taxonomy" id="946333"/>
    <lineage>
        <taxon>Bacteria</taxon>
        <taxon>Pseudomonadati</taxon>
        <taxon>Pseudomonadota</taxon>
        <taxon>Betaproteobacteria</taxon>
        <taxon>Burkholderiales</taxon>
        <taxon>Sphaerotilaceae</taxon>
        <taxon>Piscinibacter</taxon>
    </lineage>
</organism>
<evidence type="ECO:0000256" key="1">
    <source>
        <dbReference type="ARBA" id="ARBA00023125"/>
    </source>
</evidence>
<gene>
    <name evidence="3" type="ORF">A4W93_13310</name>
</gene>
<dbReference type="GO" id="GO:0000160">
    <property type="term" value="P:phosphorelay signal transduction system"/>
    <property type="evidence" value="ECO:0007669"/>
    <property type="project" value="InterPro"/>
</dbReference>
<dbReference type="Pfam" id="PF00486">
    <property type="entry name" value="Trans_reg_C"/>
    <property type="match status" value="1"/>
</dbReference>
<keyword evidence="4" id="KW-1185">Reference proteome</keyword>
<feature type="compositionally biased region" description="Low complexity" evidence="2">
    <location>
        <begin position="452"/>
        <end position="465"/>
    </location>
</feature>
<dbReference type="InterPro" id="IPR058852">
    <property type="entry name" value="HTH_77"/>
</dbReference>
<sequence>MPPATCYAFDNVELLTGERRLLVDGQPKPVGARAFQVLVTLLEQRDRVVSKDELLDAVWPNLVVEQNNVPVQIAALRKLLGPSVVSTVPGRGYKYSGGPVRTTSAAASATAAPARPAGDTAVPLVGRSADLRRLADLLTTHRAIALTGPGGIGKTRVAQRLLCDVAHRYPQGTVWIDLAPAGDEVTIVGTIARTLGIELRPDEPFESLLHALQAKHVLVIVDHVEVAPDETARTVQVLMRRAPGLSFLLSGQMCLRLRDEQVVRLGGLPVPEASVPARDALDFPAVALYAAHARAAGEPFPLDDEHVGAVVELCRRLDGIPLAIGLAASRRGAQPLAGPDAEAPSTRPRSLRQALARSHDLLAERERKLLRRLSVFEGDVPLSAVLRIMAGDDGIDTWATLDALTELVDRSLVLVVPGEPPRYRLLACTRHFATEQLELAGETTDSLRRHAQALAEADAPATPAPDTVQRPAPPSPHLQSV</sequence>
<dbReference type="PRINTS" id="PR00364">
    <property type="entry name" value="DISEASERSIST"/>
</dbReference>
<dbReference type="Proteomes" id="UP000193427">
    <property type="component" value="Chromosome"/>
</dbReference>
<dbReference type="GO" id="GO:0006355">
    <property type="term" value="P:regulation of DNA-templated transcription"/>
    <property type="evidence" value="ECO:0007669"/>
    <property type="project" value="InterPro"/>
</dbReference>
<dbReference type="STRING" id="946333.A4W93_13310"/>
<dbReference type="SMART" id="SM00862">
    <property type="entry name" value="Trans_reg_C"/>
    <property type="match status" value="1"/>
</dbReference>
<dbReference type="InterPro" id="IPR001867">
    <property type="entry name" value="OmpR/PhoB-type_DNA-bd"/>
</dbReference>
<dbReference type="KEGG" id="rgu:A4W93_13310"/>
<evidence type="ECO:0000313" key="4">
    <source>
        <dbReference type="Proteomes" id="UP000193427"/>
    </source>
</evidence>
<dbReference type="InterPro" id="IPR027417">
    <property type="entry name" value="P-loop_NTPase"/>
</dbReference>
<dbReference type="InterPro" id="IPR016032">
    <property type="entry name" value="Sig_transdc_resp-reg_C-effctor"/>
</dbReference>
<protein>
    <submittedName>
        <fullName evidence="3">Uncharacterized protein</fullName>
    </submittedName>
</protein>
<dbReference type="PANTHER" id="PTHR47691:SF3">
    <property type="entry name" value="HTH-TYPE TRANSCRIPTIONAL REGULATOR RV0890C-RELATED"/>
    <property type="match status" value="1"/>
</dbReference>
<feature type="compositionally biased region" description="Pro residues" evidence="2">
    <location>
        <begin position="471"/>
        <end position="481"/>
    </location>
</feature>
<feature type="region of interest" description="Disordered" evidence="2">
    <location>
        <begin position="450"/>
        <end position="481"/>
    </location>
</feature>
<dbReference type="EMBL" id="CP015118">
    <property type="protein sequence ID" value="ARN20796.1"/>
    <property type="molecule type" value="Genomic_DNA"/>
</dbReference>
<dbReference type="SUPFAM" id="SSF52540">
    <property type="entry name" value="P-loop containing nucleoside triphosphate hydrolases"/>
    <property type="match status" value="1"/>
</dbReference>
<dbReference type="PANTHER" id="PTHR47691">
    <property type="entry name" value="REGULATOR-RELATED"/>
    <property type="match status" value="1"/>
</dbReference>
<name>A0A1W6L969_9BURK</name>
<dbReference type="RefSeq" id="WP_169726536.1">
    <property type="nucleotide sequence ID" value="NZ_BSPR01000007.1"/>
</dbReference>
<evidence type="ECO:0000256" key="2">
    <source>
        <dbReference type="SAM" id="MobiDB-lite"/>
    </source>
</evidence>
<dbReference type="GO" id="GO:0016887">
    <property type="term" value="F:ATP hydrolysis activity"/>
    <property type="evidence" value="ECO:0007669"/>
    <property type="project" value="InterPro"/>
</dbReference>
<dbReference type="Gene3D" id="1.10.10.10">
    <property type="entry name" value="Winged helix-like DNA-binding domain superfamily/Winged helix DNA-binding domain"/>
    <property type="match status" value="1"/>
</dbReference>
<dbReference type="SUPFAM" id="SSF46894">
    <property type="entry name" value="C-terminal effector domain of the bipartite response regulators"/>
    <property type="match status" value="1"/>
</dbReference>
<dbReference type="AlphaFoldDB" id="A0A1W6L969"/>
<dbReference type="CDD" id="cd00383">
    <property type="entry name" value="trans_reg_C"/>
    <property type="match status" value="1"/>
</dbReference>
<dbReference type="GO" id="GO:0003677">
    <property type="term" value="F:DNA binding"/>
    <property type="evidence" value="ECO:0007669"/>
    <property type="project" value="UniProtKB-UniRule"/>
</dbReference>
<dbReference type="Pfam" id="PF25872">
    <property type="entry name" value="HTH_77"/>
    <property type="match status" value="1"/>
</dbReference>
<proteinExistence type="predicted"/>
<keyword evidence="1" id="KW-0238">DNA-binding</keyword>
<accession>A0A1W6L969</accession>
<dbReference type="Gene3D" id="3.40.50.300">
    <property type="entry name" value="P-loop containing nucleotide triphosphate hydrolases"/>
    <property type="match status" value="1"/>
</dbReference>